<dbReference type="OrthoDB" id="5830488at2759"/>
<feature type="transmembrane region" description="Helical" evidence="1">
    <location>
        <begin position="30"/>
        <end position="47"/>
    </location>
</feature>
<keyword evidence="1" id="KW-0812">Transmembrane</keyword>
<sequence length="184" mass="21669">MQKFVGCICISYQHLKIIKLDFHKLSALKFLKFLYFQLSSLLIVVFLTDGHLQWFFYSVALFCCIALLIISFLTIIELFFNFFAVFLCVLLTGIFIYDVISMLSGSFNHHKYMPPINIGRDGWRNRMIICSVIVFLLHIEKKNLLSLFLIYYYNFLLVLPLFYFYSIKLITAPSYPKSCASELW</sequence>
<feature type="transmembrane region" description="Helical" evidence="1">
    <location>
        <begin position="145"/>
        <end position="165"/>
    </location>
</feature>
<evidence type="ECO:0000313" key="2">
    <source>
        <dbReference type="EMBL" id="VDN59630.1"/>
    </source>
</evidence>
<dbReference type="EMBL" id="UYYG01001186">
    <property type="protein sequence ID" value="VDN59630.1"/>
    <property type="molecule type" value="Genomic_DNA"/>
</dbReference>
<evidence type="ECO:0000256" key="1">
    <source>
        <dbReference type="SAM" id="Phobius"/>
    </source>
</evidence>
<feature type="transmembrane region" description="Helical" evidence="1">
    <location>
        <begin position="82"/>
        <end position="103"/>
    </location>
</feature>
<evidence type="ECO:0000313" key="3">
    <source>
        <dbReference type="Proteomes" id="UP000038040"/>
    </source>
</evidence>
<protein>
    <submittedName>
        <fullName evidence="5">Transmembrane protein</fullName>
    </submittedName>
</protein>
<keyword evidence="1" id="KW-0472">Membrane</keyword>
<dbReference type="AlphaFoldDB" id="A0A0N4UG87"/>
<gene>
    <name evidence="2" type="ORF">DME_LOCUS9603</name>
</gene>
<keyword evidence="4" id="KW-1185">Reference proteome</keyword>
<accession>A0A0N4UG87</accession>
<organism evidence="3 5">
    <name type="scientific">Dracunculus medinensis</name>
    <name type="common">Guinea worm</name>
    <dbReference type="NCBI Taxonomy" id="318479"/>
    <lineage>
        <taxon>Eukaryota</taxon>
        <taxon>Metazoa</taxon>
        <taxon>Ecdysozoa</taxon>
        <taxon>Nematoda</taxon>
        <taxon>Chromadorea</taxon>
        <taxon>Rhabditida</taxon>
        <taxon>Spirurina</taxon>
        <taxon>Dracunculoidea</taxon>
        <taxon>Dracunculidae</taxon>
        <taxon>Dracunculus</taxon>
    </lineage>
</organism>
<reference evidence="2 4" key="2">
    <citation type="submission" date="2018-11" db="EMBL/GenBank/DDBJ databases">
        <authorList>
            <consortium name="Pathogen Informatics"/>
        </authorList>
    </citation>
    <scope>NUCLEOTIDE SEQUENCE [LARGE SCALE GENOMIC DNA]</scope>
</reference>
<proteinExistence type="predicted"/>
<evidence type="ECO:0000313" key="4">
    <source>
        <dbReference type="Proteomes" id="UP000274756"/>
    </source>
</evidence>
<name>A0A0N4UG87_DRAME</name>
<dbReference type="WBParaSite" id="DME_0000649201-mRNA-1">
    <property type="protein sequence ID" value="DME_0000649201-mRNA-1"/>
    <property type="gene ID" value="DME_0000649201"/>
</dbReference>
<keyword evidence="1" id="KW-1133">Transmembrane helix</keyword>
<evidence type="ECO:0000313" key="5">
    <source>
        <dbReference type="WBParaSite" id="DME_0000649201-mRNA-1"/>
    </source>
</evidence>
<dbReference type="Proteomes" id="UP000274756">
    <property type="component" value="Unassembled WGS sequence"/>
</dbReference>
<feature type="transmembrane region" description="Helical" evidence="1">
    <location>
        <begin position="123"/>
        <end position="139"/>
    </location>
</feature>
<dbReference type="Proteomes" id="UP000038040">
    <property type="component" value="Unplaced"/>
</dbReference>
<feature type="transmembrane region" description="Helical" evidence="1">
    <location>
        <begin position="54"/>
        <end position="76"/>
    </location>
</feature>
<reference evidence="5" key="1">
    <citation type="submission" date="2017-02" db="UniProtKB">
        <authorList>
            <consortium name="WormBaseParasite"/>
        </authorList>
    </citation>
    <scope>IDENTIFICATION</scope>
</reference>